<dbReference type="CDD" id="cd02071">
    <property type="entry name" value="MM_CoA_mut_B12_BD"/>
    <property type="match status" value="1"/>
</dbReference>
<accession>A0A3B0QYS2</accession>
<keyword evidence="3" id="KW-0479">Metal-binding</keyword>
<dbReference type="InterPro" id="IPR006158">
    <property type="entry name" value="Cobalamin-bd"/>
</dbReference>
<proteinExistence type="predicted"/>
<dbReference type="EMBL" id="UOED01000008">
    <property type="protein sequence ID" value="VAV86544.1"/>
    <property type="molecule type" value="Genomic_DNA"/>
</dbReference>
<evidence type="ECO:0000259" key="6">
    <source>
        <dbReference type="PROSITE" id="PS51332"/>
    </source>
</evidence>
<reference evidence="7" key="1">
    <citation type="submission" date="2018-06" db="EMBL/GenBank/DDBJ databases">
        <authorList>
            <person name="Zhirakovskaya E."/>
        </authorList>
    </citation>
    <scope>NUCLEOTIDE SEQUENCE</scope>
</reference>
<keyword evidence="4 7" id="KW-0413">Isomerase</keyword>
<dbReference type="GO" id="GO:0004494">
    <property type="term" value="F:methylmalonyl-CoA mutase activity"/>
    <property type="evidence" value="ECO:0007669"/>
    <property type="project" value="UniProtKB-EC"/>
</dbReference>
<protein>
    <submittedName>
        <fullName evidence="7">B12 binding domain of Methylmalonyl-CoA mutase</fullName>
        <ecNumber evidence="7">5.4.99.2</ecNumber>
    </submittedName>
</protein>
<dbReference type="GO" id="GO:0031419">
    <property type="term" value="F:cobalamin binding"/>
    <property type="evidence" value="ECO:0007669"/>
    <property type="project" value="UniProtKB-KW"/>
</dbReference>
<evidence type="ECO:0000256" key="2">
    <source>
        <dbReference type="ARBA" id="ARBA00022628"/>
    </source>
</evidence>
<dbReference type="SUPFAM" id="SSF52242">
    <property type="entry name" value="Cobalamin (vitamin B12)-binding domain"/>
    <property type="match status" value="1"/>
</dbReference>
<gene>
    <name evidence="7" type="ORF">MNBD_ALPHA02-2125</name>
</gene>
<feature type="domain" description="B12-binding" evidence="6">
    <location>
        <begin position="5"/>
        <end position="133"/>
    </location>
</feature>
<evidence type="ECO:0000256" key="1">
    <source>
        <dbReference type="ARBA" id="ARBA00001922"/>
    </source>
</evidence>
<dbReference type="InterPro" id="IPR036724">
    <property type="entry name" value="Cobalamin-bd_sf"/>
</dbReference>
<evidence type="ECO:0000256" key="3">
    <source>
        <dbReference type="ARBA" id="ARBA00022723"/>
    </source>
</evidence>
<evidence type="ECO:0000256" key="4">
    <source>
        <dbReference type="ARBA" id="ARBA00023235"/>
    </source>
</evidence>
<dbReference type="GO" id="GO:0046872">
    <property type="term" value="F:metal ion binding"/>
    <property type="evidence" value="ECO:0007669"/>
    <property type="project" value="UniProtKB-KW"/>
</dbReference>
<organism evidence="7">
    <name type="scientific">hydrothermal vent metagenome</name>
    <dbReference type="NCBI Taxonomy" id="652676"/>
    <lineage>
        <taxon>unclassified sequences</taxon>
        <taxon>metagenomes</taxon>
        <taxon>ecological metagenomes</taxon>
    </lineage>
</organism>
<dbReference type="InterPro" id="IPR006159">
    <property type="entry name" value="Acid_CoA_mut_C"/>
</dbReference>
<name>A0A3B0QYS2_9ZZZZ</name>
<dbReference type="Pfam" id="PF02310">
    <property type="entry name" value="B12-binding"/>
    <property type="match status" value="1"/>
</dbReference>
<dbReference type="PANTHER" id="PTHR48101:SF1">
    <property type="entry name" value="METHYLMALONYL-COA MUTASE, LARGE SUBUNIT"/>
    <property type="match status" value="1"/>
</dbReference>
<evidence type="ECO:0000313" key="7">
    <source>
        <dbReference type="EMBL" id="VAV86544.1"/>
    </source>
</evidence>
<keyword evidence="5" id="KW-0170">Cobalt</keyword>
<dbReference type="AlphaFoldDB" id="A0A3B0QYS2"/>
<sequence>MTKNKIRVLVGKPGLDGHDHGAKVVVRALMDAGFEVIYTGLRKTPRQIAEAAANENVDVIGLSSMAGSHIPFCEKLKPLLKEYGLEDKLWIIGGNVPVKDHDVLQKIGIDAIFPTGSHFEDIIDYIKNRYRQLA</sequence>
<comment type="cofactor">
    <cofactor evidence="1">
        <name>adenosylcob(III)alamin</name>
        <dbReference type="ChEBI" id="CHEBI:18408"/>
    </cofactor>
</comment>
<evidence type="ECO:0000256" key="5">
    <source>
        <dbReference type="ARBA" id="ARBA00023285"/>
    </source>
</evidence>
<keyword evidence="2" id="KW-0846">Cobalamin</keyword>
<dbReference type="PROSITE" id="PS51332">
    <property type="entry name" value="B12_BINDING"/>
    <property type="match status" value="1"/>
</dbReference>
<dbReference type="EC" id="5.4.99.2" evidence="7"/>
<dbReference type="NCBIfam" id="TIGR00640">
    <property type="entry name" value="acid_CoA_mut_C"/>
    <property type="match status" value="1"/>
</dbReference>
<dbReference type="Gene3D" id="3.40.50.280">
    <property type="entry name" value="Cobalamin-binding domain"/>
    <property type="match status" value="1"/>
</dbReference>
<dbReference type="PANTHER" id="PTHR48101">
    <property type="entry name" value="METHYLMALONYL-COA MUTASE, MITOCHONDRIAL-RELATED"/>
    <property type="match status" value="1"/>
</dbReference>